<keyword evidence="1" id="KW-0238">DNA-binding</keyword>
<accession>A0A9D1KZ00</accession>
<dbReference type="SMART" id="SM00530">
    <property type="entry name" value="HTH_XRE"/>
    <property type="match status" value="1"/>
</dbReference>
<dbReference type="AlphaFoldDB" id="A0A9D1KZ00"/>
<dbReference type="PROSITE" id="PS50943">
    <property type="entry name" value="HTH_CROC1"/>
    <property type="match status" value="1"/>
</dbReference>
<evidence type="ECO:0000313" key="3">
    <source>
        <dbReference type="EMBL" id="HIU10813.1"/>
    </source>
</evidence>
<dbReference type="InterPro" id="IPR010982">
    <property type="entry name" value="Lambda_DNA-bd_dom_sf"/>
</dbReference>
<comment type="caution">
    <text evidence="3">The sequence shown here is derived from an EMBL/GenBank/DDBJ whole genome shotgun (WGS) entry which is preliminary data.</text>
</comment>
<evidence type="ECO:0000256" key="1">
    <source>
        <dbReference type="ARBA" id="ARBA00023125"/>
    </source>
</evidence>
<dbReference type="PANTHER" id="PTHR46558">
    <property type="entry name" value="TRACRIPTIONAL REGULATORY PROTEIN-RELATED-RELATED"/>
    <property type="match status" value="1"/>
</dbReference>
<evidence type="ECO:0000313" key="4">
    <source>
        <dbReference type="Proteomes" id="UP000824124"/>
    </source>
</evidence>
<dbReference type="CDD" id="cd00093">
    <property type="entry name" value="HTH_XRE"/>
    <property type="match status" value="1"/>
</dbReference>
<dbReference type="Pfam" id="PF01381">
    <property type="entry name" value="HTH_3"/>
    <property type="match status" value="1"/>
</dbReference>
<dbReference type="Proteomes" id="UP000824124">
    <property type="component" value="Unassembled WGS sequence"/>
</dbReference>
<name>A0A9D1KZ00_9FIRM</name>
<dbReference type="Gene3D" id="1.10.260.40">
    <property type="entry name" value="lambda repressor-like DNA-binding domains"/>
    <property type="match status" value="1"/>
</dbReference>
<dbReference type="GO" id="GO:0003677">
    <property type="term" value="F:DNA binding"/>
    <property type="evidence" value="ECO:0007669"/>
    <property type="project" value="UniProtKB-KW"/>
</dbReference>
<feature type="domain" description="HTH cro/C1-type" evidence="2">
    <location>
        <begin position="5"/>
        <end position="59"/>
    </location>
</feature>
<sequence>MFRRLRDLREDNDLTQRVVAEYLQCTQVCYSYYEIGKRDIPVADMVKLAKFYNVSVDYLLGLTDESTPYPPPKKRI</sequence>
<evidence type="ECO:0000259" key="2">
    <source>
        <dbReference type="PROSITE" id="PS50943"/>
    </source>
</evidence>
<gene>
    <name evidence="3" type="ORF">IAB00_06215</name>
</gene>
<organism evidence="3 4">
    <name type="scientific">Candidatus Avidehalobacter gallistercoris</name>
    <dbReference type="NCBI Taxonomy" id="2840694"/>
    <lineage>
        <taxon>Bacteria</taxon>
        <taxon>Bacillati</taxon>
        <taxon>Bacillota</taxon>
        <taxon>Clostridia</taxon>
        <taxon>Eubacteriales</taxon>
        <taxon>Peptococcaceae</taxon>
        <taxon>Peptococcaceae incertae sedis</taxon>
        <taxon>Candidatus Avidehalobacter</taxon>
    </lineage>
</organism>
<dbReference type="PANTHER" id="PTHR46558:SF14">
    <property type="entry name" value="HTH-TYPE TRANSCRIPTIONAL REGULATOR ANSR"/>
    <property type="match status" value="1"/>
</dbReference>
<reference evidence="3" key="1">
    <citation type="submission" date="2020-10" db="EMBL/GenBank/DDBJ databases">
        <authorList>
            <person name="Gilroy R."/>
        </authorList>
    </citation>
    <scope>NUCLEOTIDE SEQUENCE</scope>
    <source>
        <strain evidence="3">2830</strain>
    </source>
</reference>
<dbReference type="EMBL" id="DVMH01000030">
    <property type="protein sequence ID" value="HIU10813.1"/>
    <property type="molecule type" value="Genomic_DNA"/>
</dbReference>
<proteinExistence type="predicted"/>
<dbReference type="InterPro" id="IPR001387">
    <property type="entry name" value="Cro/C1-type_HTH"/>
</dbReference>
<reference evidence="3" key="2">
    <citation type="journal article" date="2021" name="PeerJ">
        <title>Extensive microbial diversity within the chicken gut microbiome revealed by metagenomics and culture.</title>
        <authorList>
            <person name="Gilroy R."/>
            <person name="Ravi A."/>
            <person name="Getino M."/>
            <person name="Pursley I."/>
            <person name="Horton D.L."/>
            <person name="Alikhan N.F."/>
            <person name="Baker D."/>
            <person name="Gharbi K."/>
            <person name="Hall N."/>
            <person name="Watson M."/>
            <person name="Adriaenssens E.M."/>
            <person name="Foster-Nyarko E."/>
            <person name="Jarju S."/>
            <person name="Secka A."/>
            <person name="Antonio M."/>
            <person name="Oren A."/>
            <person name="Chaudhuri R.R."/>
            <person name="La Ragione R."/>
            <person name="Hildebrand F."/>
            <person name="Pallen M.J."/>
        </authorList>
    </citation>
    <scope>NUCLEOTIDE SEQUENCE</scope>
    <source>
        <strain evidence="3">2830</strain>
    </source>
</reference>
<protein>
    <submittedName>
        <fullName evidence="3">Helix-turn-helix transcriptional regulator</fullName>
    </submittedName>
</protein>
<dbReference type="SUPFAM" id="SSF47413">
    <property type="entry name" value="lambda repressor-like DNA-binding domains"/>
    <property type="match status" value="1"/>
</dbReference>